<dbReference type="GO" id="GO:0000150">
    <property type="term" value="F:DNA strand exchange activity"/>
    <property type="evidence" value="ECO:0007669"/>
    <property type="project" value="InterPro"/>
</dbReference>
<dbReference type="Gene3D" id="3.90.1750.20">
    <property type="entry name" value="Putative Large Serine Recombinase, Chain B, Domain 2"/>
    <property type="match status" value="1"/>
</dbReference>
<dbReference type="InterPro" id="IPR050639">
    <property type="entry name" value="SSR_resolvase"/>
</dbReference>
<dbReference type="PROSITE" id="PS51737">
    <property type="entry name" value="RECOMBINASE_DNA_BIND"/>
    <property type="match status" value="1"/>
</dbReference>
<comment type="caution">
    <text evidence="3">The sequence shown here is derived from an EMBL/GenBank/DDBJ whole genome shotgun (WGS) entry which is preliminary data.</text>
</comment>
<dbReference type="AlphaFoldDB" id="A0AAW6E3R0"/>
<keyword evidence="1" id="KW-0175">Coiled coil</keyword>
<dbReference type="PANTHER" id="PTHR30461:SF23">
    <property type="entry name" value="DNA RECOMBINASE-RELATED"/>
    <property type="match status" value="1"/>
</dbReference>
<dbReference type="InterPro" id="IPR036162">
    <property type="entry name" value="Resolvase-like_N_sf"/>
</dbReference>
<dbReference type="Pfam" id="PF13408">
    <property type="entry name" value="Zn_ribbon_recom"/>
    <property type="match status" value="1"/>
</dbReference>
<dbReference type="PANTHER" id="PTHR30461">
    <property type="entry name" value="DNA-INVERTASE FROM LAMBDOID PROPHAGE"/>
    <property type="match status" value="1"/>
</dbReference>
<proteinExistence type="predicted"/>
<dbReference type="InterPro" id="IPR038109">
    <property type="entry name" value="DNA_bind_recomb_sf"/>
</dbReference>
<evidence type="ECO:0000313" key="4">
    <source>
        <dbReference type="Proteomes" id="UP001211015"/>
    </source>
</evidence>
<dbReference type="Proteomes" id="UP001211015">
    <property type="component" value="Unassembled WGS sequence"/>
</dbReference>
<dbReference type="InterPro" id="IPR011109">
    <property type="entry name" value="DNA_bind_recombinase_dom"/>
</dbReference>
<dbReference type="InterPro" id="IPR029016">
    <property type="entry name" value="GAF-like_dom_sf"/>
</dbReference>
<gene>
    <name evidence="3" type="ORF">PNU62_00355</name>
</gene>
<accession>A0AAW6E3R0</accession>
<evidence type="ECO:0000259" key="2">
    <source>
        <dbReference type="PROSITE" id="PS51737"/>
    </source>
</evidence>
<dbReference type="Pfam" id="PF07508">
    <property type="entry name" value="Recombinase"/>
    <property type="match status" value="1"/>
</dbReference>
<dbReference type="SUPFAM" id="SSF53041">
    <property type="entry name" value="Resolvase-like"/>
    <property type="match status" value="1"/>
</dbReference>
<dbReference type="Pfam" id="PF00239">
    <property type="entry name" value="Resolvase"/>
    <property type="match status" value="1"/>
</dbReference>
<protein>
    <submittedName>
        <fullName evidence="3">Recombinase family protein</fullName>
    </submittedName>
</protein>
<dbReference type="InterPro" id="IPR006119">
    <property type="entry name" value="Resolv_N"/>
</dbReference>
<evidence type="ECO:0000256" key="1">
    <source>
        <dbReference type="SAM" id="Coils"/>
    </source>
</evidence>
<dbReference type="Gene3D" id="3.30.450.40">
    <property type="match status" value="1"/>
</dbReference>
<dbReference type="Pfam" id="PF15714">
    <property type="entry name" value="SpoVT_C"/>
    <property type="match status" value="1"/>
</dbReference>
<dbReference type="EMBL" id="JAQMLV010000001">
    <property type="protein sequence ID" value="MDB8743466.1"/>
    <property type="molecule type" value="Genomic_DNA"/>
</dbReference>
<dbReference type="RefSeq" id="WP_195388594.1">
    <property type="nucleotide sequence ID" value="NZ_JADNGL010000011.1"/>
</dbReference>
<evidence type="ECO:0000313" key="3">
    <source>
        <dbReference type="EMBL" id="MDB8743466.1"/>
    </source>
</evidence>
<dbReference type="Gene3D" id="3.40.50.1390">
    <property type="entry name" value="Resolvase, N-terminal catalytic domain"/>
    <property type="match status" value="1"/>
</dbReference>
<name>A0AAW6E3R0_9FIRM</name>
<dbReference type="InterPro" id="IPR025827">
    <property type="entry name" value="Zn_ribbon_recom_dom"/>
</dbReference>
<feature type="domain" description="Recombinase" evidence="2">
    <location>
        <begin position="163"/>
        <end position="306"/>
    </location>
</feature>
<reference evidence="3" key="1">
    <citation type="submission" date="2023-01" db="EMBL/GenBank/DDBJ databases">
        <title>Human gut microbiome strain richness.</title>
        <authorList>
            <person name="Chen-Liaw A."/>
        </authorList>
    </citation>
    <scope>NUCLEOTIDE SEQUENCE</scope>
    <source>
        <strain evidence="3">1001275st1_F4_1001275B_160808</strain>
    </source>
</reference>
<organism evidence="3 4">
    <name type="scientific">Ruminococcus bicirculans</name>
    <name type="common">ex Wegman et al. 2014</name>
    <dbReference type="NCBI Taxonomy" id="1160721"/>
    <lineage>
        <taxon>Bacteria</taxon>
        <taxon>Bacillati</taxon>
        <taxon>Bacillota</taxon>
        <taxon>Clostridia</taxon>
        <taxon>Eubacteriales</taxon>
        <taxon>Oscillospiraceae</taxon>
        <taxon>Ruminococcus</taxon>
    </lineage>
</organism>
<dbReference type="SMART" id="SM00857">
    <property type="entry name" value="Resolvase"/>
    <property type="match status" value="1"/>
</dbReference>
<feature type="coiled-coil region" evidence="1">
    <location>
        <begin position="378"/>
        <end position="469"/>
    </location>
</feature>
<sequence>MSIKYSIAGYCRISVDEEMDRDNTSIENQKAIIADFVKRKFPDSTLDFYEDRDRSGYTFEQREGYQELRKKMLRLEYDILIIKDFSRFSRRNSKGLVELEDLRDAGMRIISIGDNIDYPTYDDWTAIQFRFLINEMPVTDTSKKVKSVIKRRQEEGKWICAVPYGYVMINNKTMQFEVDEPAAEVVRDIFDRYNSGWGYKKIANYLTDKHIPTPRMCEKMRREAKGEECKREVKQTWSIITVSEILQNDFYIGTLRQGKYRRKKINGGEVKQDETDHIVFENNHTPIVDYKVFALAQEQLKKRTTSHYRGVKKYDNVYSGYLFCGDCGSPMFAMSRNDLAPAYTCGTYHKRGTKGCTSHHTRVDMLDGLLKSYIKKVRDNSAEMIDRLQESIAKEQLETKSSQSTVDVIKGQIEDAKAEMKMLTRQQARDVMKHPDRAEIIEETYTEMIDELTLRIEGLKNQMQLAVDKHNTVVRVNRTARTVLEIFDDIINKHSLDKNDLNFIIDKIVVFENRIEIHLKADIDCLLKYGTLTEQQLVTVGADGSAENFNQGTKIGKSAGQLADAVTDSRGRNLSVNVISNGDPLEIYTNPDGEVIFKKYSAINEMSEGAAQAAEVISKLGGAPAVVFDKDHVVAVSGVPKKEYSQRRLSPALEELLENRKTFDYTDTTAEPLRAVEGITTHALTIAPILTNGDITGAVAFMATDDTELCTDKQSMLAKAAAMFLGKQIEE</sequence>
<dbReference type="GO" id="GO:0003677">
    <property type="term" value="F:DNA binding"/>
    <property type="evidence" value="ECO:0007669"/>
    <property type="project" value="InterPro"/>
</dbReference>